<dbReference type="Gene3D" id="2.130.10.130">
    <property type="entry name" value="Integrin alpha, N-terminal"/>
    <property type="match status" value="2"/>
</dbReference>
<feature type="region of interest" description="Disordered" evidence="2">
    <location>
        <begin position="38"/>
        <end position="78"/>
    </location>
</feature>
<dbReference type="KEGG" id="stac:ABII15_18365"/>
<dbReference type="PANTHER" id="PTHR46580:SF2">
    <property type="entry name" value="MAM DOMAIN-CONTAINING PROTEIN"/>
    <property type="match status" value="1"/>
</dbReference>
<feature type="region of interest" description="Disordered" evidence="2">
    <location>
        <begin position="238"/>
        <end position="259"/>
    </location>
</feature>
<dbReference type="PANTHER" id="PTHR46580">
    <property type="entry name" value="SENSOR KINASE-RELATED"/>
    <property type="match status" value="1"/>
</dbReference>
<evidence type="ECO:0000313" key="3">
    <source>
        <dbReference type="EMBL" id="XCJ71812.1"/>
    </source>
</evidence>
<organism evidence="3">
    <name type="scientific">Streptomyces tabacisoli</name>
    <dbReference type="NCBI Taxonomy" id="3156398"/>
    <lineage>
        <taxon>Bacteria</taxon>
        <taxon>Bacillati</taxon>
        <taxon>Actinomycetota</taxon>
        <taxon>Actinomycetes</taxon>
        <taxon>Kitasatosporales</taxon>
        <taxon>Streptomycetaceae</taxon>
        <taxon>Streptomyces</taxon>
    </lineage>
</organism>
<dbReference type="AlphaFoldDB" id="A0AAU8IUT4"/>
<proteinExistence type="predicted"/>
<evidence type="ECO:0000256" key="1">
    <source>
        <dbReference type="ARBA" id="ARBA00022729"/>
    </source>
</evidence>
<dbReference type="SUPFAM" id="SSF69318">
    <property type="entry name" value="Integrin alpha N-terminal domain"/>
    <property type="match status" value="1"/>
</dbReference>
<dbReference type="RefSeq" id="WP_353943412.1">
    <property type="nucleotide sequence ID" value="NZ_CP159534.1"/>
</dbReference>
<dbReference type="PROSITE" id="PS51257">
    <property type="entry name" value="PROKAR_LIPOPROTEIN"/>
    <property type="match status" value="1"/>
</dbReference>
<protein>
    <submittedName>
        <fullName evidence="3">VCBS repeat-containing protein</fullName>
    </submittedName>
</protein>
<dbReference type="InterPro" id="IPR013517">
    <property type="entry name" value="FG-GAP"/>
</dbReference>
<dbReference type="EMBL" id="CP159534">
    <property type="protein sequence ID" value="XCJ71812.1"/>
    <property type="molecule type" value="Genomic_DNA"/>
</dbReference>
<dbReference type="Pfam" id="PF13517">
    <property type="entry name" value="FG-GAP_3"/>
    <property type="match status" value="2"/>
</dbReference>
<evidence type="ECO:0000256" key="2">
    <source>
        <dbReference type="SAM" id="MobiDB-lite"/>
    </source>
</evidence>
<gene>
    <name evidence="3" type="ORF">ABII15_18365</name>
</gene>
<sequence length="430" mass="42781">MPGTGRGTGNPARRTTVATATTSAAILLAALTGCSTDDTAAASASARPTTLTGKNARTAEQPVPRGSGSRTASDFNGDGAPDLVLDDLAHDGLGDDAGIGIVYGKKGHGLTPGVRQLLSPATYAATTKGRTPAAFASEASCDLNADGFTDLVVSTDPPYDGQGRPPVPLQILFGSPGGIAGKGVKVAIPAKARLGNDWPDQPVCGDFDGDGKADLVVHASNGGLSFLPGPFTRSGAPRSTARLVPSSGNVPAGPAADVNGDGTDDVLVRAHGGAARSTVALGGPNGPQTAGPAYPTGTDVAFGRSGPAVMTADGIVLKNGRTLAVPGTALDTADLDGDGRTDLIASGDGKIRLVAGGTRVVQHSPGTGRVIAVADYDGDGRDDLVVQRVPESAPARDSVVVLAGARTSSLLAAKPRLTFSTAEFTADITP</sequence>
<dbReference type="InterPro" id="IPR028994">
    <property type="entry name" value="Integrin_alpha_N"/>
</dbReference>
<reference evidence="3" key="1">
    <citation type="submission" date="2024-06" db="EMBL/GenBank/DDBJ databases">
        <title>Streptomyces sp. strain HUAS MG91 genome sequences.</title>
        <authorList>
            <person name="Mo P."/>
        </authorList>
    </citation>
    <scope>NUCLEOTIDE SEQUENCE</scope>
    <source>
        <strain evidence="3">HUAS MG91</strain>
    </source>
</reference>
<accession>A0AAU8IUT4</accession>
<name>A0AAU8IUT4_9ACTN</name>
<keyword evidence="1" id="KW-0732">Signal</keyword>